<evidence type="ECO:0000313" key="13">
    <source>
        <dbReference type="EMBL" id="KAA8536212.1"/>
    </source>
</evidence>
<proteinExistence type="inferred from homology"/>
<evidence type="ECO:0000256" key="6">
    <source>
        <dbReference type="ARBA" id="ARBA00022824"/>
    </source>
</evidence>
<name>A0A5J5B2Z0_9ASTE</name>
<evidence type="ECO:0000313" key="14">
    <source>
        <dbReference type="Proteomes" id="UP000325577"/>
    </source>
</evidence>
<comment type="pathway">
    <text evidence="4">Lipid metabolism.</text>
</comment>
<dbReference type="Proteomes" id="UP000325577">
    <property type="component" value="Linkage Group LG16"/>
</dbReference>
<dbReference type="AlphaFoldDB" id="A0A5J5B2Z0"/>
<dbReference type="InterPro" id="IPR045034">
    <property type="entry name" value="O-acyltransferase_WSD1-like"/>
</dbReference>
<dbReference type="OrthoDB" id="619536at2759"/>
<dbReference type="GO" id="GO:0004144">
    <property type="term" value="F:diacylglycerol O-acyltransferase activity"/>
    <property type="evidence" value="ECO:0007669"/>
    <property type="project" value="UniProtKB-EC"/>
</dbReference>
<comment type="catalytic activity">
    <reaction evidence="9">
        <text>a long chain fatty alcohol + a fatty acyl-CoA = a long-chain alcohol wax ester + CoA</text>
        <dbReference type="Rhea" id="RHEA:38443"/>
        <dbReference type="ChEBI" id="CHEBI:17135"/>
        <dbReference type="ChEBI" id="CHEBI:57287"/>
        <dbReference type="ChEBI" id="CHEBI:77636"/>
        <dbReference type="ChEBI" id="CHEBI:235323"/>
        <dbReference type="EC" id="2.3.1.75"/>
    </reaction>
</comment>
<evidence type="ECO:0000256" key="10">
    <source>
        <dbReference type="ARBA" id="ARBA00048109"/>
    </source>
</evidence>
<evidence type="ECO:0000256" key="9">
    <source>
        <dbReference type="ARBA" id="ARBA00047604"/>
    </source>
</evidence>
<evidence type="ECO:0000256" key="4">
    <source>
        <dbReference type="ARBA" id="ARBA00005189"/>
    </source>
</evidence>
<sequence>MDSAKLLLSFCLYWVRYHIYCKAQNQTHLRLSLSSVMAAERDEPVTPAGRMFLRPEMDQVINCVVGHKNPIVVDALRSEVINSSMINHPRFSSLMVRDRHGRERWRKTEVDVDRHIIVFNEPVGGDIGMNDEDAINDYLADLAVSSPLSTDKPLWEIHLLMAHKCAVFRLHHALGDGISLMSLFLACCRRADDPDQLPPITSVGTSSKSTNHHRENSFWRLIKAVWFTIIYVIEFSLRSLWVRDKKTAVSGGAGVELWPRKLATAKFVLADMKTVKNAIADATINDVLFGVISAGISRYLDIRSSKEFNQSSLLALQEGTQITGISMVNLRPQPGLQDVSDLMRSKSGSRWGNKFGMMLLPVFYHKGGADSLHFVKRAKKMIDRKKLSLEAHFSYNIGYFVMCYLGPKLASLLNYRIVCNTTFTISNVFGPQEELLLAGNPITYFRTNSSSLPHAITMHMVSYAGKADMQILVAKDIIPDPKLLAKCFEDALLEMKEAAAKI</sequence>
<organism evidence="13 14">
    <name type="scientific">Nyssa sinensis</name>
    <dbReference type="NCBI Taxonomy" id="561372"/>
    <lineage>
        <taxon>Eukaryota</taxon>
        <taxon>Viridiplantae</taxon>
        <taxon>Streptophyta</taxon>
        <taxon>Embryophyta</taxon>
        <taxon>Tracheophyta</taxon>
        <taxon>Spermatophyta</taxon>
        <taxon>Magnoliopsida</taxon>
        <taxon>eudicotyledons</taxon>
        <taxon>Gunneridae</taxon>
        <taxon>Pentapetalae</taxon>
        <taxon>asterids</taxon>
        <taxon>Cornales</taxon>
        <taxon>Nyssaceae</taxon>
        <taxon>Nyssa</taxon>
    </lineage>
</organism>
<evidence type="ECO:0000256" key="5">
    <source>
        <dbReference type="ARBA" id="ARBA00022679"/>
    </source>
</evidence>
<dbReference type="EMBL" id="CM018039">
    <property type="protein sequence ID" value="KAA8536212.1"/>
    <property type="molecule type" value="Genomic_DNA"/>
</dbReference>
<feature type="domain" description="O-acyltransferase WSD1 C-terminal" evidence="12">
    <location>
        <begin position="351"/>
        <end position="496"/>
    </location>
</feature>
<dbReference type="InterPro" id="IPR009721">
    <property type="entry name" value="O-acyltransferase_WSD1_C"/>
</dbReference>
<feature type="domain" description="O-acyltransferase WSD1-like N-terminal" evidence="11">
    <location>
        <begin position="86"/>
        <end position="287"/>
    </location>
</feature>
<evidence type="ECO:0000256" key="8">
    <source>
        <dbReference type="ARBA" id="ARBA00024360"/>
    </source>
</evidence>
<dbReference type="GO" id="GO:0005886">
    <property type="term" value="C:plasma membrane"/>
    <property type="evidence" value="ECO:0007669"/>
    <property type="project" value="UniProtKB-SubCell"/>
</dbReference>
<keyword evidence="5" id="KW-0808">Transferase</keyword>
<comment type="similarity">
    <text evidence="8">In the N-terminal section; belongs to the long-chain O-acyltransferase family.</text>
</comment>
<dbReference type="GO" id="GO:0005789">
    <property type="term" value="C:endoplasmic reticulum membrane"/>
    <property type="evidence" value="ECO:0007669"/>
    <property type="project" value="UniProtKB-SubCell"/>
</dbReference>
<evidence type="ECO:0000256" key="7">
    <source>
        <dbReference type="ARBA" id="ARBA00023315"/>
    </source>
</evidence>
<gene>
    <name evidence="13" type="ORF">F0562_028690</name>
</gene>
<dbReference type="GO" id="GO:0019432">
    <property type="term" value="P:triglyceride biosynthetic process"/>
    <property type="evidence" value="ECO:0007669"/>
    <property type="project" value="UniProtKB-UniPathway"/>
</dbReference>
<evidence type="ECO:0000256" key="1">
    <source>
        <dbReference type="ARBA" id="ARBA00004162"/>
    </source>
</evidence>
<dbReference type="PANTHER" id="PTHR31650:SF41">
    <property type="entry name" value="O-ACYLTRANSFERASE WSD1-LIKE ISOFORM X1"/>
    <property type="match status" value="1"/>
</dbReference>
<comment type="catalytic activity">
    <reaction evidence="10">
        <text>an acyl-CoA + a 1,2-diacyl-sn-glycerol = a triacyl-sn-glycerol + CoA</text>
        <dbReference type="Rhea" id="RHEA:10868"/>
        <dbReference type="ChEBI" id="CHEBI:17815"/>
        <dbReference type="ChEBI" id="CHEBI:57287"/>
        <dbReference type="ChEBI" id="CHEBI:58342"/>
        <dbReference type="ChEBI" id="CHEBI:64615"/>
        <dbReference type="EC" id="2.3.1.20"/>
    </reaction>
</comment>
<comment type="pathway">
    <text evidence="3">Glycerolipid metabolism; triacylglycerol biosynthesis.</text>
</comment>
<evidence type="ECO:0000259" key="11">
    <source>
        <dbReference type="Pfam" id="PF03007"/>
    </source>
</evidence>
<dbReference type="InterPro" id="IPR004255">
    <property type="entry name" value="O-acyltransferase_WSD1_N"/>
</dbReference>
<keyword evidence="14" id="KW-1185">Reference proteome</keyword>
<protein>
    <submittedName>
        <fullName evidence="13">Uncharacterized protein</fullName>
    </submittedName>
</protein>
<dbReference type="Pfam" id="PF06974">
    <property type="entry name" value="WS_DGAT_C"/>
    <property type="match status" value="1"/>
</dbReference>
<dbReference type="Pfam" id="PF03007">
    <property type="entry name" value="WS_DGAT_cat"/>
    <property type="match status" value="1"/>
</dbReference>
<evidence type="ECO:0000256" key="2">
    <source>
        <dbReference type="ARBA" id="ARBA00004586"/>
    </source>
</evidence>
<accession>A0A5J5B2Z0</accession>
<keyword evidence="7" id="KW-0012">Acyltransferase</keyword>
<dbReference type="UniPathway" id="UPA00282"/>
<dbReference type="GO" id="GO:0047196">
    <property type="term" value="F:long-chain-alcohol O-fatty-acyltransferase activity"/>
    <property type="evidence" value="ECO:0007669"/>
    <property type="project" value="UniProtKB-EC"/>
</dbReference>
<dbReference type="PANTHER" id="PTHR31650">
    <property type="entry name" value="O-ACYLTRANSFERASE (WSD1-LIKE) FAMILY PROTEIN"/>
    <property type="match status" value="1"/>
</dbReference>
<evidence type="ECO:0000256" key="3">
    <source>
        <dbReference type="ARBA" id="ARBA00004771"/>
    </source>
</evidence>
<keyword evidence="6" id="KW-0256">Endoplasmic reticulum</keyword>
<reference evidence="13 14" key="1">
    <citation type="submission" date="2019-09" db="EMBL/GenBank/DDBJ databases">
        <title>A chromosome-level genome assembly of the Chinese tupelo Nyssa sinensis.</title>
        <authorList>
            <person name="Yang X."/>
            <person name="Kang M."/>
            <person name="Yang Y."/>
            <person name="Xiong H."/>
            <person name="Wang M."/>
            <person name="Zhang Z."/>
            <person name="Wang Z."/>
            <person name="Wu H."/>
            <person name="Ma T."/>
            <person name="Liu J."/>
            <person name="Xi Z."/>
        </authorList>
    </citation>
    <scope>NUCLEOTIDE SEQUENCE [LARGE SCALE GENOMIC DNA]</scope>
    <source>
        <strain evidence="13">J267</strain>
        <tissue evidence="13">Leaf</tissue>
    </source>
</reference>
<comment type="subcellular location">
    <subcellularLocation>
        <location evidence="1">Cell membrane</location>
        <topology evidence="1">Single-pass membrane protein</topology>
    </subcellularLocation>
    <subcellularLocation>
        <location evidence="2">Endoplasmic reticulum membrane</location>
    </subcellularLocation>
</comment>
<evidence type="ECO:0000259" key="12">
    <source>
        <dbReference type="Pfam" id="PF06974"/>
    </source>
</evidence>